<keyword evidence="4 9" id="KW-0547">Nucleotide-binding</keyword>
<evidence type="ECO:0000256" key="5">
    <source>
        <dbReference type="ARBA" id="ARBA00022777"/>
    </source>
</evidence>
<evidence type="ECO:0000256" key="4">
    <source>
        <dbReference type="ARBA" id="ARBA00022741"/>
    </source>
</evidence>
<comment type="catalytic activity">
    <reaction evidence="8">
        <text>L-seryl-[protein] + ATP = O-phospho-L-seryl-[protein] + ADP + H(+)</text>
        <dbReference type="Rhea" id="RHEA:17989"/>
        <dbReference type="Rhea" id="RHEA-COMP:9863"/>
        <dbReference type="Rhea" id="RHEA-COMP:11604"/>
        <dbReference type="ChEBI" id="CHEBI:15378"/>
        <dbReference type="ChEBI" id="CHEBI:29999"/>
        <dbReference type="ChEBI" id="CHEBI:30616"/>
        <dbReference type="ChEBI" id="CHEBI:83421"/>
        <dbReference type="ChEBI" id="CHEBI:456216"/>
        <dbReference type="EC" id="2.7.11.1"/>
    </reaction>
</comment>
<name>U3LNS6_9TRYP</name>
<keyword evidence="3" id="KW-0808">Transferase</keyword>
<dbReference type="GO" id="GO:0004674">
    <property type="term" value="F:protein serine/threonine kinase activity"/>
    <property type="evidence" value="ECO:0007669"/>
    <property type="project" value="UniProtKB-KW"/>
</dbReference>
<dbReference type="GO" id="GO:0007165">
    <property type="term" value="P:signal transduction"/>
    <property type="evidence" value="ECO:0007669"/>
    <property type="project" value="TreeGrafter"/>
</dbReference>
<dbReference type="SMART" id="SM00220">
    <property type="entry name" value="S_TKc"/>
    <property type="match status" value="1"/>
</dbReference>
<accession>U3LNS6</accession>
<keyword evidence="2 10" id="KW-0723">Serine/threonine-protein kinase</keyword>
<evidence type="ECO:0000256" key="3">
    <source>
        <dbReference type="ARBA" id="ARBA00022679"/>
    </source>
</evidence>
<dbReference type="InterPro" id="IPR017441">
    <property type="entry name" value="Protein_kinase_ATP_BS"/>
</dbReference>
<dbReference type="VEuPathDB" id="TriTrypDB:PCON_0077080"/>
<feature type="region of interest" description="Disordered" evidence="11">
    <location>
        <begin position="293"/>
        <end position="321"/>
    </location>
</feature>
<dbReference type="InterPro" id="IPR000719">
    <property type="entry name" value="Prot_kinase_dom"/>
</dbReference>
<comment type="catalytic activity">
    <reaction evidence="7">
        <text>L-threonyl-[protein] + ATP = O-phospho-L-threonyl-[protein] + ADP + H(+)</text>
        <dbReference type="Rhea" id="RHEA:46608"/>
        <dbReference type="Rhea" id="RHEA-COMP:11060"/>
        <dbReference type="Rhea" id="RHEA-COMP:11605"/>
        <dbReference type="ChEBI" id="CHEBI:15378"/>
        <dbReference type="ChEBI" id="CHEBI:30013"/>
        <dbReference type="ChEBI" id="CHEBI:30616"/>
        <dbReference type="ChEBI" id="CHEBI:61977"/>
        <dbReference type="ChEBI" id="CHEBI:456216"/>
        <dbReference type="EC" id="2.7.11.1"/>
    </reaction>
</comment>
<evidence type="ECO:0000256" key="2">
    <source>
        <dbReference type="ARBA" id="ARBA00022527"/>
    </source>
</evidence>
<dbReference type="PANTHER" id="PTHR43895">
    <property type="entry name" value="CALCIUM/CALMODULIN-DEPENDENT PROTEIN KINASE KINASE-RELATED"/>
    <property type="match status" value="1"/>
</dbReference>
<comment type="similarity">
    <text evidence="10">Belongs to the protein kinase superfamily.</text>
</comment>
<feature type="compositionally biased region" description="Polar residues" evidence="11">
    <location>
        <begin position="297"/>
        <end position="318"/>
    </location>
</feature>
<dbReference type="SUPFAM" id="SSF56112">
    <property type="entry name" value="Protein kinase-like (PK-like)"/>
    <property type="match status" value="1"/>
</dbReference>
<dbReference type="PROSITE" id="PS00107">
    <property type="entry name" value="PROTEIN_KINASE_ATP"/>
    <property type="match status" value="1"/>
</dbReference>
<dbReference type="GO" id="GO:0005524">
    <property type="term" value="F:ATP binding"/>
    <property type="evidence" value="ECO:0007669"/>
    <property type="project" value="UniProtKB-UniRule"/>
</dbReference>
<reference evidence="13" key="1">
    <citation type="journal article" date="2013" name="Curr. Biol.">
        <title>Paratrypanosoma is a novel early-branching trypanosomatid.</title>
        <authorList>
            <person name="Flegontov P."/>
            <person name="Votypka J."/>
            <person name="Skalicky T."/>
            <person name="Logacheva M.D."/>
            <person name="Penin A.A."/>
            <person name="Tanifuji G."/>
            <person name="Onodera N.T."/>
            <person name="Kondrashov A.S."/>
            <person name="Volf P."/>
            <person name="Archibald J.M."/>
            <person name="Lukes J."/>
        </authorList>
    </citation>
    <scope>NUCLEOTIDE SEQUENCE</scope>
    <source>
        <strain evidence="13">CUL13</strain>
    </source>
</reference>
<evidence type="ECO:0000256" key="9">
    <source>
        <dbReference type="PROSITE-ProRule" id="PRU10141"/>
    </source>
</evidence>
<dbReference type="EC" id="2.7.11.1" evidence="1"/>
<evidence type="ECO:0000256" key="6">
    <source>
        <dbReference type="ARBA" id="ARBA00022840"/>
    </source>
</evidence>
<evidence type="ECO:0000256" key="8">
    <source>
        <dbReference type="ARBA" id="ARBA00048679"/>
    </source>
</evidence>
<evidence type="ECO:0000256" key="7">
    <source>
        <dbReference type="ARBA" id="ARBA00047899"/>
    </source>
</evidence>
<dbReference type="EMBL" id="KC534744">
    <property type="protein sequence ID" value="AGG11513.1"/>
    <property type="molecule type" value="Genomic_DNA"/>
</dbReference>
<dbReference type="CDD" id="cd14003">
    <property type="entry name" value="STKc_AMPK-like"/>
    <property type="match status" value="1"/>
</dbReference>
<dbReference type="Gene3D" id="1.10.510.10">
    <property type="entry name" value="Transferase(Phosphotransferase) domain 1"/>
    <property type="match status" value="1"/>
</dbReference>
<keyword evidence="5" id="KW-0418">Kinase</keyword>
<dbReference type="PANTHER" id="PTHR43895:SF32">
    <property type="entry name" value="SERINE_THREONINE-PROTEIN KINASE CHK1"/>
    <property type="match status" value="1"/>
</dbReference>
<evidence type="ECO:0000256" key="11">
    <source>
        <dbReference type="SAM" id="MobiDB-lite"/>
    </source>
</evidence>
<feature type="domain" description="Protein kinase" evidence="12">
    <location>
        <begin position="8"/>
        <end position="260"/>
    </location>
</feature>
<proteinExistence type="inferred from homology"/>
<dbReference type="InterPro" id="IPR008271">
    <property type="entry name" value="Ser/Thr_kinase_AS"/>
</dbReference>
<feature type="non-terminal residue" evidence="13">
    <location>
        <position position="446"/>
    </location>
</feature>
<dbReference type="FunFam" id="1.10.510.10:FF:000279">
    <property type="entry name" value="Non-specific serine/threonine protein kinase"/>
    <property type="match status" value="1"/>
</dbReference>
<organism evidence="13">
    <name type="scientific">Paratrypanosoma confusum</name>
    <dbReference type="NCBI Taxonomy" id="1470209"/>
    <lineage>
        <taxon>Eukaryota</taxon>
        <taxon>Discoba</taxon>
        <taxon>Euglenozoa</taxon>
        <taxon>Kinetoplastea</taxon>
        <taxon>Metakinetoplastina</taxon>
        <taxon>Trypanosomatida</taxon>
        <taxon>Trypanosomatidae</taxon>
        <taxon>Paratrypanosoma</taxon>
    </lineage>
</organism>
<evidence type="ECO:0000313" key="13">
    <source>
        <dbReference type="EMBL" id="AGG11513.1"/>
    </source>
</evidence>
<feature type="binding site" evidence="9">
    <location>
        <position position="37"/>
    </location>
    <ligand>
        <name>ATP</name>
        <dbReference type="ChEBI" id="CHEBI:30616"/>
    </ligand>
</feature>
<evidence type="ECO:0000256" key="1">
    <source>
        <dbReference type="ARBA" id="ARBA00012513"/>
    </source>
</evidence>
<dbReference type="AlphaFoldDB" id="U3LNS6"/>
<dbReference type="InterPro" id="IPR011009">
    <property type="entry name" value="Kinase-like_dom_sf"/>
</dbReference>
<dbReference type="PROSITE" id="PS00108">
    <property type="entry name" value="PROTEIN_KINASE_ST"/>
    <property type="match status" value="1"/>
</dbReference>
<keyword evidence="6 9" id="KW-0067">ATP-binding</keyword>
<sequence length="446" mass="48753">MVKTVGKYALGRTLGSGNFSKVKLGTHVDTGKQWAIKIIDKEELIKEHMEEQLKREIMVMKMLQHPYIVRLHEVLMTGKHIYLVLELVTGGELFDKIVEAKRFDEPTARKYFHQLIGGIYYCHKQGIAHRDLKPENLLLDGSGDLKISDFGLSNLHVNGALLQTMCGTPNYVAPEVLKEKGYNGMMADVWSCGVILFVMLAGYMPFDDDSTNALFNKIERGDYRMARHFTDPVKDIIASMLTVDPEKRATLHDIMNHPWFKIDWDPRLVDGCKHDQGTQGTAGSNEEAYKNLDKSQTDGLSENVSEAPTAGGASSSSKYRGAGTASTAASVATGSSVSAMSSGDACVFQLCGDISDLTQALEHLHGNPKPRDSNTELKGFVDAANGLLTYQVSVSSAQRGNAVGAGDAYAASPCLRVEIRRGRGDAKDFSALCTGVKQRLSSLLVR</sequence>
<protein>
    <recommendedName>
        <fullName evidence="1">non-specific serine/threonine protein kinase</fullName>
        <ecNumber evidence="1">2.7.11.1</ecNumber>
    </recommendedName>
</protein>
<dbReference type="FunFam" id="3.30.200.20:FF:000003">
    <property type="entry name" value="Non-specific serine/threonine protein kinase"/>
    <property type="match status" value="1"/>
</dbReference>
<evidence type="ECO:0000259" key="12">
    <source>
        <dbReference type="PROSITE" id="PS50011"/>
    </source>
</evidence>
<dbReference type="Pfam" id="PF00069">
    <property type="entry name" value="Pkinase"/>
    <property type="match status" value="1"/>
</dbReference>
<dbReference type="PROSITE" id="PS50011">
    <property type="entry name" value="PROTEIN_KINASE_DOM"/>
    <property type="match status" value="1"/>
</dbReference>
<evidence type="ECO:0000256" key="10">
    <source>
        <dbReference type="RuleBase" id="RU000304"/>
    </source>
</evidence>